<keyword evidence="4 6" id="KW-0472">Membrane</keyword>
<feature type="transmembrane region" description="Helical" evidence="6">
    <location>
        <begin position="6"/>
        <end position="24"/>
    </location>
</feature>
<reference evidence="7 8" key="1">
    <citation type="submission" date="2016-06" db="EMBL/GenBank/DDBJ databases">
        <title>Evolution of pathogenesis and genome organization in the Tremellales.</title>
        <authorList>
            <person name="Cuomo C."/>
            <person name="Litvintseva A."/>
            <person name="Heitman J."/>
            <person name="Chen Y."/>
            <person name="Sun S."/>
            <person name="Springer D."/>
            <person name="Dromer F."/>
            <person name="Young S."/>
            <person name="Zeng Q."/>
            <person name="Chapman S."/>
            <person name="Gujja S."/>
            <person name="Saif S."/>
            <person name="Birren B."/>
        </authorList>
    </citation>
    <scope>NUCLEOTIDE SEQUENCE [LARGE SCALE GENOMIC DNA]</scope>
    <source>
        <strain evidence="7 8">ATCC 28783</strain>
    </source>
</reference>
<evidence type="ECO:0000256" key="3">
    <source>
        <dbReference type="ARBA" id="ARBA00022989"/>
    </source>
</evidence>
<dbReference type="PANTHER" id="PTHR23112">
    <property type="entry name" value="G PROTEIN-COUPLED RECEPTOR 157-RELATED"/>
    <property type="match status" value="1"/>
</dbReference>
<evidence type="ECO:0000256" key="2">
    <source>
        <dbReference type="ARBA" id="ARBA00022692"/>
    </source>
</evidence>
<feature type="compositionally biased region" description="Polar residues" evidence="5">
    <location>
        <begin position="248"/>
        <end position="262"/>
    </location>
</feature>
<protein>
    <recommendedName>
        <fullName evidence="9">Glucose receptor Git3 N-terminal domain-containing protein</fullName>
    </recommendedName>
</protein>
<dbReference type="GO" id="GO:0007189">
    <property type="term" value="P:adenylate cyclase-activating G protein-coupled receptor signaling pathway"/>
    <property type="evidence" value="ECO:0007669"/>
    <property type="project" value="TreeGrafter"/>
</dbReference>
<evidence type="ECO:0000256" key="6">
    <source>
        <dbReference type="SAM" id="Phobius"/>
    </source>
</evidence>
<feature type="compositionally biased region" description="Basic and acidic residues" evidence="5">
    <location>
        <begin position="349"/>
        <end position="362"/>
    </location>
</feature>
<organism evidence="7 8">
    <name type="scientific">Tremella mesenterica</name>
    <name type="common">Jelly fungus</name>
    <dbReference type="NCBI Taxonomy" id="5217"/>
    <lineage>
        <taxon>Eukaryota</taxon>
        <taxon>Fungi</taxon>
        <taxon>Dikarya</taxon>
        <taxon>Basidiomycota</taxon>
        <taxon>Agaricomycotina</taxon>
        <taxon>Tremellomycetes</taxon>
        <taxon>Tremellales</taxon>
        <taxon>Tremellaceae</taxon>
        <taxon>Tremella</taxon>
    </lineage>
</organism>
<feature type="transmembrane region" description="Helical" evidence="6">
    <location>
        <begin position="502"/>
        <end position="522"/>
    </location>
</feature>
<keyword evidence="8" id="KW-1185">Reference proteome</keyword>
<dbReference type="PANTHER" id="PTHR23112:SF0">
    <property type="entry name" value="TRANSMEMBRANE PROTEIN 116"/>
    <property type="match status" value="1"/>
</dbReference>
<feature type="transmembrane region" description="Helical" evidence="6">
    <location>
        <begin position="466"/>
        <end position="490"/>
    </location>
</feature>
<sequence>MEPIGVASITLSSVTLLGAGWVLLRNVKSWREGYDHGSSTSRLRKMLVICLMVGDVTIAIASSISGAMSLHHHKINGPARGIIGLLMASATWWQCGFATAIAGTTYLALRHPLAGIQLFAEARPWTIILTVFSVGLLQGTLWLGLHGYTQTSTFCLYGSTSSQGAEIMQFIPRTLASLTITFTYLTLVHFLRRPSLTYHFSPQPDRLSTSRFRRGTSPSSMLPPWEALVISSPSQLSPLAEDPPILSLSPTKEQIHSPNTEKPLSEFGTMGGLTPLSLAMQSDFRVDIPKPDPVYLPHRRTFSTTSSASSSSTSSKRSRVSCSSTISGLSLASDVTVVTSLARPSSSLDKPERSNSHLGEGKESEEDFWGMLKYAPPPDAEERKLGAKSRPGTSGGRGRAGTTSGLGRLVRSATLNGGKNGRVHIDDNVILEREEEDVDGEEMESKEMQVQVKSLASCMNKKTEQFLIWFPVTHLLICALVISRFILVTLRRSSETSVGVDILTLLSVSGLGLGDVVIFGIIEPKTKRSYRLEAAEAGVAAEQIHSGP</sequence>
<dbReference type="EMBL" id="SDIL01000014">
    <property type="protein sequence ID" value="RXK40843.1"/>
    <property type="molecule type" value="Genomic_DNA"/>
</dbReference>
<feature type="transmembrane region" description="Helical" evidence="6">
    <location>
        <begin position="45"/>
        <end position="70"/>
    </location>
</feature>
<evidence type="ECO:0000256" key="5">
    <source>
        <dbReference type="SAM" id="MobiDB-lite"/>
    </source>
</evidence>
<evidence type="ECO:0008006" key="9">
    <source>
        <dbReference type="Google" id="ProtNLM"/>
    </source>
</evidence>
<feature type="region of interest" description="Disordered" evidence="5">
    <location>
        <begin position="342"/>
        <end position="407"/>
    </location>
</feature>
<dbReference type="GO" id="GO:0004930">
    <property type="term" value="F:G protein-coupled receptor activity"/>
    <property type="evidence" value="ECO:0007669"/>
    <property type="project" value="TreeGrafter"/>
</dbReference>
<dbReference type="Proteomes" id="UP000289152">
    <property type="component" value="Unassembled WGS sequence"/>
</dbReference>
<comment type="subcellular location">
    <subcellularLocation>
        <location evidence="1">Membrane</location>
        <topology evidence="1">Multi-pass membrane protein</topology>
    </subcellularLocation>
</comment>
<name>A0A4Q1BS63_TREME</name>
<feature type="compositionally biased region" description="Low complexity" evidence="5">
    <location>
        <begin position="302"/>
        <end position="323"/>
    </location>
</feature>
<feature type="transmembrane region" description="Helical" evidence="6">
    <location>
        <begin position="125"/>
        <end position="145"/>
    </location>
</feature>
<accession>A0A4Q1BS63</accession>
<dbReference type="InParanoid" id="A0A4Q1BS63"/>
<feature type="transmembrane region" description="Helical" evidence="6">
    <location>
        <begin position="170"/>
        <end position="191"/>
    </location>
</feature>
<dbReference type="Gene3D" id="1.20.1070.10">
    <property type="entry name" value="Rhodopsin 7-helix transmembrane proteins"/>
    <property type="match status" value="1"/>
</dbReference>
<dbReference type="AlphaFoldDB" id="A0A4Q1BS63"/>
<feature type="region of interest" description="Disordered" evidence="5">
    <location>
        <begin position="248"/>
        <end position="269"/>
    </location>
</feature>
<evidence type="ECO:0000256" key="1">
    <source>
        <dbReference type="ARBA" id="ARBA00004141"/>
    </source>
</evidence>
<proteinExistence type="predicted"/>
<evidence type="ECO:0000256" key="4">
    <source>
        <dbReference type="ARBA" id="ARBA00023136"/>
    </source>
</evidence>
<gene>
    <name evidence="7" type="ORF">M231_01902</name>
</gene>
<dbReference type="VEuPathDB" id="FungiDB:TREMEDRAFT_61363"/>
<comment type="caution">
    <text evidence="7">The sequence shown here is derived from an EMBL/GenBank/DDBJ whole genome shotgun (WGS) entry which is preliminary data.</text>
</comment>
<keyword evidence="2 6" id="KW-0812">Transmembrane</keyword>
<keyword evidence="3 6" id="KW-1133">Transmembrane helix</keyword>
<evidence type="ECO:0000313" key="7">
    <source>
        <dbReference type="EMBL" id="RXK40843.1"/>
    </source>
</evidence>
<feature type="transmembrane region" description="Helical" evidence="6">
    <location>
        <begin position="82"/>
        <end position="109"/>
    </location>
</feature>
<evidence type="ECO:0000313" key="8">
    <source>
        <dbReference type="Proteomes" id="UP000289152"/>
    </source>
</evidence>
<feature type="region of interest" description="Disordered" evidence="5">
    <location>
        <begin position="297"/>
        <end position="323"/>
    </location>
</feature>
<dbReference type="GO" id="GO:0005886">
    <property type="term" value="C:plasma membrane"/>
    <property type="evidence" value="ECO:0007669"/>
    <property type="project" value="TreeGrafter"/>
</dbReference>
<dbReference type="OrthoDB" id="100006at2759"/>